<evidence type="ECO:0000313" key="2">
    <source>
        <dbReference type="EMBL" id="TYS45474.1"/>
    </source>
</evidence>
<dbReference type="Pfam" id="PF00583">
    <property type="entry name" value="Acetyltransf_1"/>
    <property type="match status" value="1"/>
</dbReference>
<protein>
    <submittedName>
        <fullName evidence="2">GNAT family N-acetyltransferase</fullName>
    </submittedName>
</protein>
<dbReference type="Gene3D" id="3.40.630.30">
    <property type="match status" value="1"/>
</dbReference>
<organism evidence="2 3">
    <name type="scientific">Bacillus infantis</name>
    <dbReference type="NCBI Taxonomy" id="324767"/>
    <lineage>
        <taxon>Bacteria</taxon>
        <taxon>Bacillati</taxon>
        <taxon>Bacillota</taxon>
        <taxon>Bacilli</taxon>
        <taxon>Bacillales</taxon>
        <taxon>Bacillaceae</taxon>
        <taxon>Bacillus</taxon>
    </lineage>
</organism>
<keyword evidence="2" id="KW-0808">Transferase</keyword>
<dbReference type="AlphaFoldDB" id="A0A5D4R620"/>
<evidence type="ECO:0000313" key="3">
    <source>
        <dbReference type="Proteomes" id="UP000322139"/>
    </source>
</evidence>
<feature type="domain" description="N-acetyltransferase" evidence="1">
    <location>
        <begin position="2"/>
        <end position="168"/>
    </location>
</feature>
<dbReference type="Proteomes" id="UP000322139">
    <property type="component" value="Unassembled WGS sequence"/>
</dbReference>
<name>A0A5D4R620_9BACI</name>
<sequence length="168" mass="19334">MVKIRRAGREDAEKLLLHTRQILQESENMLTVPEEFQATVEDEREWIVDHERPGNLLLTAWSGEELAGVLNFTRKARKKVSHIGMFGISIKEKYCNQGIGKQLIGTCLEWAKAEPGIEKVCLEVFSHNERGIHLYKKMGFQEEGRRIGHVKNCDGSYSDELLMYVFVK</sequence>
<dbReference type="CDD" id="cd04301">
    <property type="entry name" value="NAT_SF"/>
    <property type="match status" value="1"/>
</dbReference>
<dbReference type="EMBL" id="VTER01000011">
    <property type="protein sequence ID" value="TYS45474.1"/>
    <property type="molecule type" value="Genomic_DNA"/>
</dbReference>
<dbReference type="InterPro" id="IPR000182">
    <property type="entry name" value="GNAT_dom"/>
</dbReference>
<gene>
    <name evidence="2" type="ORF">FZD51_20480</name>
</gene>
<evidence type="ECO:0000259" key="1">
    <source>
        <dbReference type="PROSITE" id="PS51186"/>
    </source>
</evidence>
<dbReference type="RefSeq" id="WP_148976452.1">
    <property type="nucleotide sequence ID" value="NZ_JBNIKT010000002.1"/>
</dbReference>
<comment type="caution">
    <text evidence="2">The sequence shown here is derived from an EMBL/GenBank/DDBJ whole genome shotgun (WGS) entry which is preliminary data.</text>
</comment>
<dbReference type="PANTHER" id="PTHR43415:SF3">
    <property type="entry name" value="GNAT-FAMILY ACETYLTRANSFERASE"/>
    <property type="match status" value="1"/>
</dbReference>
<dbReference type="GO" id="GO:0016747">
    <property type="term" value="F:acyltransferase activity, transferring groups other than amino-acyl groups"/>
    <property type="evidence" value="ECO:0007669"/>
    <property type="project" value="InterPro"/>
</dbReference>
<dbReference type="PROSITE" id="PS51186">
    <property type="entry name" value="GNAT"/>
    <property type="match status" value="1"/>
</dbReference>
<dbReference type="SUPFAM" id="SSF55729">
    <property type="entry name" value="Acyl-CoA N-acyltransferases (Nat)"/>
    <property type="match status" value="1"/>
</dbReference>
<dbReference type="PANTHER" id="PTHR43415">
    <property type="entry name" value="SPERMIDINE N(1)-ACETYLTRANSFERASE"/>
    <property type="match status" value="1"/>
</dbReference>
<accession>A0A5D4R620</accession>
<reference evidence="2 3" key="1">
    <citation type="submission" date="2019-08" db="EMBL/GenBank/DDBJ databases">
        <title>Bacillus genomes from the desert of Cuatro Cienegas, Coahuila.</title>
        <authorList>
            <person name="Olmedo-Alvarez G."/>
        </authorList>
    </citation>
    <scope>NUCLEOTIDE SEQUENCE [LARGE SCALE GENOMIC DNA]</scope>
    <source>
        <strain evidence="2 3">CH446_14T</strain>
    </source>
</reference>
<proteinExistence type="predicted"/>
<dbReference type="InterPro" id="IPR016181">
    <property type="entry name" value="Acyl_CoA_acyltransferase"/>
</dbReference>